<keyword evidence="3" id="KW-0732">Signal</keyword>
<keyword evidence="2" id="KW-0812">Transmembrane</keyword>
<proteinExistence type="predicted"/>
<evidence type="ECO:0000313" key="4">
    <source>
        <dbReference type="EMBL" id="BDV32225.1"/>
    </source>
</evidence>
<feature type="signal peptide" evidence="3">
    <location>
        <begin position="1"/>
        <end position="30"/>
    </location>
</feature>
<accession>A0ABM8E357</accession>
<name>A0ABM8E357_9MICO</name>
<protein>
    <recommendedName>
        <fullName evidence="6">DUF916 domain-containing protein</fullName>
    </recommendedName>
</protein>
<gene>
    <name evidence="4" type="ORF">Microterr_28850</name>
</gene>
<dbReference type="EMBL" id="AP027141">
    <property type="protein sequence ID" value="BDV32225.1"/>
    <property type="molecule type" value="Genomic_DNA"/>
</dbReference>
<evidence type="ECO:0000313" key="5">
    <source>
        <dbReference type="Proteomes" id="UP001317779"/>
    </source>
</evidence>
<evidence type="ECO:0000256" key="2">
    <source>
        <dbReference type="SAM" id="Phobius"/>
    </source>
</evidence>
<dbReference type="Proteomes" id="UP001317779">
    <property type="component" value="Chromosome"/>
</dbReference>
<feature type="chain" id="PRO_5046925848" description="DUF916 domain-containing protein" evidence="3">
    <location>
        <begin position="31"/>
        <end position="361"/>
    </location>
</feature>
<evidence type="ECO:0000256" key="3">
    <source>
        <dbReference type="SAM" id="SignalP"/>
    </source>
</evidence>
<keyword evidence="2" id="KW-1133">Transmembrane helix</keyword>
<organism evidence="4 5">
    <name type="scientific">Microbacterium terricola</name>
    <dbReference type="NCBI Taxonomy" id="344163"/>
    <lineage>
        <taxon>Bacteria</taxon>
        <taxon>Bacillati</taxon>
        <taxon>Actinomycetota</taxon>
        <taxon>Actinomycetes</taxon>
        <taxon>Micrococcales</taxon>
        <taxon>Microbacteriaceae</taxon>
        <taxon>Microbacterium</taxon>
    </lineage>
</organism>
<reference evidence="4 5" key="1">
    <citation type="submission" date="2022-12" db="EMBL/GenBank/DDBJ databases">
        <title>Microbacterium terricola strain KV-448 chromosome, complete genome.</title>
        <authorList>
            <person name="Oshima T."/>
            <person name="Moriya T."/>
            <person name="Bessho Y."/>
        </authorList>
    </citation>
    <scope>NUCLEOTIDE SEQUENCE [LARGE SCALE GENOMIC DNA]</scope>
    <source>
        <strain evidence="4 5">KV-448</strain>
    </source>
</reference>
<sequence length="361" mass="38068">MQPFTTSRAGIATIAALALGLLLSSMPATAALAADDDTVGIAGAPADDSGADGRSRFTYAADPGQHIEDFYEVRNTGTVEQELTVFATDAFNNDDGGFALLDTEATPTDAGSWITVGGKKQVTVTLPAGGSKVLPVDLTVPADASPGDHAAGIVVSTVSPDGQVLVDRRVGSRLYVRVAGDLQPLLTITGMSPSYSPTINPFDGTTTVTYTVENAGNVALSASAVTGVRTFFGLETGQLVRTEVEEMLPGSTRALTVTVPGVGQWGYLNPYVRMIGKADGFIEAPIQETRRDVVMIVVPWTILAVIVLGVAIWLFVRWRRRRDEKNAAAWVAHTEAEARRKAEAESVPVPVGAPADDRTDR</sequence>
<keyword evidence="5" id="KW-1185">Reference proteome</keyword>
<feature type="transmembrane region" description="Helical" evidence="2">
    <location>
        <begin position="293"/>
        <end position="316"/>
    </location>
</feature>
<feature type="region of interest" description="Disordered" evidence="1">
    <location>
        <begin position="336"/>
        <end position="361"/>
    </location>
</feature>
<keyword evidence="2" id="KW-0472">Membrane</keyword>
<evidence type="ECO:0008006" key="6">
    <source>
        <dbReference type="Google" id="ProtNLM"/>
    </source>
</evidence>
<evidence type="ECO:0000256" key="1">
    <source>
        <dbReference type="SAM" id="MobiDB-lite"/>
    </source>
</evidence>
<dbReference type="RefSeq" id="WP_263797119.1">
    <property type="nucleotide sequence ID" value="NZ_AP027141.1"/>
</dbReference>